<dbReference type="InterPro" id="IPR001316">
    <property type="entry name" value="Pept_S1A_streptogrisin"/>
</dbReference>
<dbReference type="RefSeq" id="WP_345425336.1">
    <property type="nucleotide sequence ID" value="NZ_BAABGT010000094.1"/>
</dbReference>
<keyword evidence="4" id="KW-0720">Serine protease</keyword>
<keyword evidence="5" id="KW-1015">Disulfide bond</keyword>
<reference evidence="8" key="1">
    <citation type="journal article" date="2019" name="Int. J. Syst. Evol. Microbiol.">
        <title>The Global Catalogue of Microorganisms (GCM) 10K type strain sequencing project: providing services to taxonomists for standard genome sequencing and annotation.</title>
        <authorList>
            <consortium name="The Broad Institute Genomics Platform"/>
            <consortium name="The Broad Institute Genome Sequencing Center for Infectious Disease"/>
            <person name="Wu L."/>
            <person name="Ma J."/>
        </authorList>
    </citation>
    <scope>NUCLEOTIDE SEQUENCE [LARGE SCALE GENOMIC DNA]</scope>
    <source>
        <strain evidence="8">JCM 17906</strain>
    </source>
</reference>
<dbReference type="InterPro" id="IPR009003">
    <property type="entry name" value="Peptidase_S1_PA"/>
</dbReference>
<dbReference type="InterPro" id="IPR018114">
    <property type="entry name" value="TRYPSIN_HIS"/>
</dbReference>
<dbReference type="PROSITE" id="PS00134">
    <property type="entry name" value="TRYPSIN_HIS"/>
    <property type="match status" value="1"/>
</dbReference>
<evidence type="ECO:0000259" key="6">
    <source>
        <dbReference type="Pfam" id="PF00089"/>
    </source>
</evidence>
<evidence type="ECO:0000256" key="3">
    <source>
        <dbReference type="ARBA" id="ARBA00022801"/>
    </source>
</evidence>
<dbReference type="PROSITE" id="PS00135">
    <property type="entry name" value="TRYPSIN_SER"/>
    <property type="match status" value="1"/>
</dbReference>
<dbReference type="EMBL" id="BAABGT010000094">
    <property type="protein sequence ID" value="GAA4555977.1"/>
    <property type="molecule type" value="Genomic_DNA"/>
</dbReference>
<evidence type="ECO:0000256" key="1">
    <source>
        <dbReference type="ARBA" id="ARBA00007664"/>
    </source>
</evidence>
<keyword evidence="3" id="KW-0378">Hydrolase</keyword>
<dbReference type="Gene3D" id="2.40.10.10">
    <property type="entry name" value="Trypsin-like serine proteases"/>
    <property type="match status" value="2"/>
</dbReference>
<evidence type="ECO:0000256" key="2">
    <source>
        <dbReference type="ARBA" id="ARBA00022670"/>
    </source>
</evidence>
<keyword evidence="8" id="KW-1185">Reference proteome</keyword>
<evidence type="ECO:0000313" key="7">
    <source>
        <dbReference type="EMBL" id="GAA4555977.1"/>
    </source>
</evidence>
<evidence type="ECO:0000256" key="5">
    <source>
        <dbReference type="ARBA" id="ARBA00023157"/>
    </source>
</evidence>
<name>A0ABP8S1S6_9PSEU</name>
<dbReference type="InterPro" id="IPR033116">
    <property type="entry name" value="TRYPSIN_SER"/>
</dbReference>
<feature type="domain" description="Peptidase S1" evidence="6">
    <location>
        <begin position="141"/>
        <end position="279"/>
    </location>
</feature>
<dbReference type="InterPro" id="IPR001254">
    <property type="entry name" value="Trypsin_dom"/>
</dbReference>
<protein>
    <recommendedName>
        <fullName evidence="6">Peptidase S1 domain-containing protein</fullName>
    </recommendedName>
</protein>
<evidence type="ECO:0000313" key="8">
    <source>
        <dbReference type="Proteomes" id="UP001501598"/>
    </source>
</evidence>
<dbReference type="PRINTS" id="PR00861">
    <property type="entry name" value="ALYTICPTASE"/>
</dbReference>
<dbReference type="CDD" id="cd21112">
    <property type="entry name" value="alphaLP-like"/>
    <property type="match status" value="1"/>
</dbReference>
<keyword evidence="2" id="KW-0645">Protease</keyword>
<proteinExistence type="inferred from homology"/>
<comment type="similarity">
    <text evidence="1">Belongs to the peptidase S1 family.</text>
</comment>
<sequence length="301" mass="30001">MAVLERERSLPGFRPVLRGLLVLAAVGALTGAGVAAAGPQTPKAAAPLAAPAAAMALLDTRSAVVMPPELADYGIDGDVVDIRLAGAPGPGLDALTAGIDPALLRIHTDAAPPRHQALEGGQRITGGRTRCTLGFTATRGAADWVVTAGHCTRESDEWEDADGAPFGVGATTATDGLDVGAIPVTSGERALPEVADQAVRGTAEAPVGAQVCLYGSTSGKSCGTITARGRTVNFDGQRQTNMVVASVCSAQGDSGGPYITPDGQAQGIHSGGGGACTAYFTPIRAALSSLGLTLRTAAPAA</sequence>
<organism evidence="7 8">
    <name type="scientific">Pseudonocardia xishanensis</name>
    <dbReference type="NCBI Taxonomy" id="630995"/>
    <lineage>
        <taxon>Bacteria</taxon>
        <taxon>Bacillati</taxon>
        <taxon>Actinomycetota</taxon>
        <taxon>Actinomycetes</taxon>
        <taxon>Pseudonocardiales</taxon>
        <taxon>Pseudonocardiaceae</taxon>
        <taxon>Pseudonocardia</taxon>
    </lineage>
</organism>
<dbReference type="Proteomes" id="UP001501598">
    <property type="component" value="Unassembled WGS sequence"/>
</dbReference>
<dbReference type="Pfam" id="PF00089">
    <property type="entry name" value="Trypsin"/>
    <property type="match status" value="1"/>
</dbReference>
<comment type="caution">
    <text evidence="7">The sequence shown here is derived from an EMBL/GenBank/DDBJ whole genome shotgun (WGS) entry which is preliminary data.</text>
</comment>
<gene>
    <name evidence="7" type="ORF">GCM10023175_57230</name>
</gene>
<dbReference type="InterPro" id="IPR043504">
    <property type="entry name" value="Peptidase_S1_PA_chymotrypsin"/>
</dbReference>
<accession>A0ABP8S1S6</accession>
<dbReference type="SUPFAM" id="SSF50494">
    <property type="entry name" value="Trypsin-like serine proteases"/>
    <property type="match status" value="1"/>
</dbReference>
<evidence type="ECO:0000256" key="4">
    <source>
        <dbReference type="ARBA" id="ARBA00022825"/>
    </source>
</evidence>